<sequence length="64" mass="7113">MKKYEYAGIDVSTEKSAADAATCYIEAVRRYMEAENIPDADTIAAILGLQRVEENKKEGEKKGE</sequence>
<name>A0A174S9K4_9FIRM</name>
<dbReference type="Proteomes" id="UP000095709">
    <property type="component" value="Unassembled WGS sequence"/>
</dbReference>
<dbReference type="RefSeq" id="WP_055268052.1">
    <property type="nucleotide sequence ID" value="NZ_CZAL01000022.1"/>
</dbReference>
<evidence type="ECO:0000313" key="1">
    <source>
        <dbReference type="EMBL" id="CUP92105.1"/>
    </source>
</evidence>
<protein>
    <submittedName>
        <fullName evidence="1">Uncharacterized protein</fullName>
    </submittedName>
</protein>
<dbReference type="AlphaFoldDB" id="A0A174S9K4"/>
<reference evidence="1 2" key="1">
    <citation type="submission" date="2015-09" db="EMBL/GenBank/DDBJ databases">
        <authorList>
            <consortium name="Pathogen Informatics"/>
        </authorList>
    </citation>
    <scope>NUCLEOTIDE SEQUENCE [LARGE SCALE GENOMIC DNA]</scope>
    <source>
        <strain evidence="1 2">2789STDY5834885</strain>
    </source>
</reference>
<organism evidence="1 2">
    <name type="scientific">Fusicatenibacter saccharivorans</name>
    <dbReference type="NCBI Taxonomy" id="1150298"/>
    <lineage>
        <taxon>Bacteria</taxon>
        <taxon>Bacillati</taxon>
        <taxon>Bacillota</taxon>
        <taxon>Clostridia</taxon>
        <taxon>Lachnospirales</taxon>
        <taxon>Lachnospiraceae</taxon>
        <taxon>Fusicatenibacter</taxon>
    </lineage>
</organism>
<dbReference type="EMBL" id="CZAL01000022">
    <property type="protein sequence ID" value="CUP92105.1"/>
    <property type="molecule type" value="Genomic_DNA"/>
</dbReference>
<proteinExistence type="predicted"/>
<gene>
    <name evidence="1" type="ORF">ERS852498_03154</name>
</gene>
<accession>A0A174S9K4</accession>
<evidence type="ECO:0000313" key="2">
    <source>
        <dbReference type="Proteomes" id="UP000095709"/>
    </source>
</evidence>